<proteinExistence type="predicted"/>
<keyword evidence="2" id="KW-1185">Reference proteome</keyword>
<gene>
    <name evidence="1" type="ORF">F3J38_12055</name>
</gene>
<accession>A0ABX0QZN8</accession>
<dbReference type="RefSeq" id="WP_167138618.1">
    <property type="nucleotide sequence ID" value="NZ_JBGMNH010000009.1"/>
</dbReference>
<protein>
    <submittedName>
        <fullName evidence="1">Uncharacterized protein</fullName>
    </submittedName>
</protein>
<evidence type="ECO:0000313" key="2">
    <source>
        <dbReference type="Proteomes" id="UP000780690"/>
    </source>
</evidence>
<dbReference type="EMBL" id="VWXD01000003">
    <property type="protein sequence ID" value="NIF00786.1"/>
    <property type="molecule type" value="Genomic_DNA"/>
</dbReference>
<comment type="caution">
    <text evidence="1">The sequence shown here is derived from an EMBL/GenBank/DDBJ whole genome shotgun (WGS) entry which is preliminary data.</text>
</comment>
<organism evidence="1 2">
    <name type="scientific">Candidatus Pantoea formicae</name>
    <dbReference type="NCBI Taxonomy" id="2608355"/>
    <lineage>
        <taxon>Bacteria</taxon>
        <taxon>Pseudomonadati</taxon>
        <taxon>Pseudomonadota</taxon>
        <taxon>Gammaproteobacteria</taxon>
        <taxon>Enterobacterales</taxon>
        <taxon>Erwiniaceae</taxon>
        <taxon>Pantoea</taxon>
    </lineage>
</organism>
<evidence type="ECO:0000313" key="1">
    <source>
        <dbReference type="EMBL" id="NIF00786.1"/>
    </source>
</evidence>
<sequence>MHSKFGSQLFSLLVLGLGAAGFYAYAKKTDFQQDQLACINIDHQRVQNEVEEDLLNHANPAFFGTFQVQIGSLYIHPTTLNATSTHIVVPFSLENNGKTTEFEAKVRCSDLRDIGYRRV</sequence>
<reference evidence="1 2" key="1">
    <citation type="journal article" date="2019" name="bioRxiv">
        <title>Bacteria contribute to plant secondary compound degradation in a generalist herbivore system.</title>
        <authorList>
            <person name="Francoeur C.B."/>
            <person name="Khadempour L."/>
            <person name="Moreira-Soto R.D."/>
            <person name="Gotting K."/>
            <person name="Book A.J."/>
            <person name="Pinto-Tomas A.A."/>
            <person name="Keefover-Ring K."/>
            <person name="Currie C.R."/>
        </authorList>
    </citation>
    <scope>NUCLEOTIDE SEQUENCE [LARGE SCALE GENOMIC DNA]</scope>
    <source>
        <strain evidence="1 2">Acro-805</strain>
    </source>
</reference>
<dbReference type="Proteomes" id="UP000780690">
    <property type="component" value="Unassembled WGS sequence"/>
</dbReference>
<name>A0ABX0QZN8_9GAMM</name>